<evidence type="ECO:0000256" key="6">
    <source>
        <dbReference type="PIRSR" id="PIRSR600223-1"/>
    </source>
</evidence>
<feature type="domain" description="Peptidase S26" evidence="8">
    <location>
        <begin position="10"/>
        <end position="189"/>
    </location>
</feature>
<accession>A0NL13</accession>
<dbReference type="InterPro" id="IPR019758">
    <property type="entry name" value="Pept_S26A_signal_pept_1_CS"/>
</dbReference>
<gene>
    <name evidence="9" type="primary">sip2</name>
    <name evidence="9" type="ORF">OENOO_65084</name>
</gene>
<evidence type="ECO:0000256" key="7">
    <source>
        <dbReference type="RuleBase" id="RU362042"/>
    </source>
</evidence>
<keyword evidence="5 7" id="KW-0378">Hydrolase</keyword>
<evidence type="ECO:0000256" key="5">
    <source>
        <dbReference type="ARBA" id="ARBA00022801"/>
    </source>
</evidence>
<evidence type="ECO:0000256" key="4">
    <source>
        <dbReference type="ARBA" id="ARBA00013208"/>
    </source>
</evidence>
<dbReference type="GO" id="GO:0006465">
    <property type="term" value="P:signal peptide processing"/>
    <property type="evidence" value="ECO:0007669"/>
    <property type="project" value="InterPro"/>
</dbReference>
<dbReference type="HOGENOM" id="CLU_028723_5_0_9"/>
<dbReference type="PANTHER" id="PTHR43390:SF1">
    <property type="entry name" value="CHLOROPLAST PROCESSING PEPTIDASE"/>
    <property type="match status" value="1"/>
</dbReference>
<dbReference type="Proteomes" id="UP000003346">
    <property type="component" value="Unassembled WGS sequence"/>
</dbReference>
<organism evidence="9 10">
    <name type="scientific">Oenococcus oeni ATCC BAA-1163</name>
    <dbReference type="NCBI Taxonomy" id="379360"/>
    <lineage>
        <taxon>Bacteria</taxon>
        <taxon>Bacillati</taxon>
        <taxon>Bacillota</taxon>
        <taxon>Bacilli</taxon>
        <taxon>Lactobacillales</taxon>
        <taxon>Lactobacillaceae</taxon>
        <taxon>Oenococcus</taxon>
    </lineage>
</organism>
<dbReference type="PRINTS" id="PR00727">
    <property type="entry name" value="LEADERPTASE"/>
</dbReference>
<comment type="catalytic activity">
    <reaction evidence="1 7">
        <text>Cleavage of hydrophobic, N-terminal signal or leader sequences from secreted and periplasmic proteins.</text>
        <dbReference type="EC" id="3.4.21.89"/>
    </reaction>
</comment>
<feature type="active site" evidence="6">
    <location>
        <position position="85"/>
    </location>
</feature>
<feature type="transmembrane region" description="Helical" evidence="7">
    <location>
        <begin position="12"/>
        <end position="36"/>
    </location>
</feature>
<evidence type="ECO:0000313" key="10">
    <source>
        <dbReference type="Proteomes" id="UP000003346"/>
    </source>
</evidence>
<comment type="caution">
    <text evidence="9">The sequence shown here is derived from an EMBL/GenBank/DDBJ whole genome shotgun (WGS) entry which is preliminary data.</text>
</comment>
<evidence type="ECO:0000259" key="8">
    <source>
        <dbReference type="Pfam" id="PF10502"/>
    </source>
</evidence>
<protein>
    <recommendedName>
        <fullName evidence="4 7">Signal peptidase I</fullName>
        <ecNumber evidence="4 7">3.4.21.89</ecNumber>
    </recommendedName>
</protein>
<dbReference type="CDD" id="cd06530">
    <property type="entry name" value="S26_SPase_I"/>
    <property type="match status" value="1"/>
</dbReference>
<dbReference type="AlphaFoldDB" id="A0NL13"/>
<comment type="similarity">
    <text evidence="3 7">Belongs to the peptidase S26 family.</text>
</comment>
<dbReference type="EC" id="3.4.21.89" evidence="4 7"/>
<dbReference type="InterPro" id="IPR036286">
    <property type="entry name" value="LexA/Signal_pep-like_sf"/>
</dbReference>
<evidence type="ECO:0000256" key="1">
    <source>
        <dbReference type="ARBA" id="ARBA00000677"/>
    </source>
</evidence>
<keyword evidence="7" id="KW-0472">Membrane</keyword>
<dbReference type="EMBL" id="AAUV01000060">
    <property type="protein sequence ID" value="EAV38881.1"/>
    <property type="molecule type" value="Genomic_DNA"/>
</dbReference>
<evidence type="ECO:0000256" key="2">
    <source>
        <dbReference type="ARBA" id="ARBA00004401"/>
    </source>
</evidence>
<dbReference type="GO" id="GO:0009003">
    <property type="term" value="F:signal peptidase activity"/>
    <property type="evidence" value="ECO:0007669"/>
    <property type="project" value="UniProtKB-EC"/>
</dbReference>
<dbReference type="InterPro" id="IPR000223">
    <property type="entry name" value="Pept_S26A_signal_pept_1"/>
</dbReference>
<dbReference type="GO" id="GO:0004252">
    <property type="term" value="F:serine-type endopeptidase activity"/>
    <property type="evidence" value="ECO:0007669"/>
    <property type="project" value="InterPro"/>
</dbReference>
<reference evidence="9 10" key="1">
    <citation type="submission" date="2006-11" db="EMBL/GenBank/DDBJ databases">
        <authorList>
            <consortium name="Laboratoire de Microbiologie (Universite Bourgogne)"/>
            <consortium name="GENOME Express"/>
            <consortium name="UMR Oenologie Ampelologie (Universite Bordeaux 2)"/>
            <person name="Guzzo J."/>
        </authorList>
    </citation>
    <scope>NUCLEOTIDE SEQUENCE [LARGE SCALE GENOMIC DNA]</scope>
    <source>
        <strain evidence="9 10">ATCC BAA-1163</strain>
    </source>
</reference>
<evidence type="ECO:0000256" key="3">
    <source>
        <dbReference type="ARBA" id="ARBA00009370"/>
    </source>
</evidence>
<evidence type="ECO:0000313" key="9">
    <source>
        <dbReference type="EMBL" id="EAV38881.1"/>
    </source>
</evidence>
<dbReference type="NCBIfam" id="TIGR02227">
    <property type="entry name" value="sigpep_I_bact"/>
    <property type="match status" value="1"/>
</dbReference>
<proteinExistence type="inferred from homology"/>
<keyword evidence="7" id="KW-0645">Protease</keyword>
<keyword evidence="7" id="KW-1133">Transmembrane helix</keyword>
<name>A0NL13_OENOE</name>
<dbReference type="Gene3D" id="2.10.109.10">
    <property type="entry name" value="Umud Fragment, subunit A"/>
    <property type="match status" value="1"/>
</dbReference>
<keyword evidence="7" id="KW-0812">Transmembrane</keyword>
<comment type="subcellular location">
    <subcellularLocation>
        <location evidence="2">Cell membrane</location>
        <topology evidence="2">Single-pass type II membrane protein</topology>
    </subcellularLocation>
    <subcellularLocation>
        <location evidence="7">Membrane</location>
        <topology evidence="7">Single-pass type II membrane protein</topology>
    </subcellularLocation>
</comment>
<dbReference type="GO" id="GO:0005886">
    <property type="term" value="C:plasma membrane"/>
    <property type="evidence" value="ECO:0007669"/>
    <property type="project" value="UniProtKB-SubCell"/>
</dbReference>
<dbReference type="Pfam" id="PF10502">
    <property type="entry name" value="Peptidase_S26"/>
    <property type="match status" value="1"/>
</dbReference>
<feature type="active site" evidence="6">
    <location>
        <position position="40"/>
    </location>
</feature>
<dbReference type="InterPro" id="IPR019533">
    <property type="entry name" value="Peptidase_S26"/>
</dbReference>
<dbReference type="PANTHER" id="PTHR43390">
    <property type="entry name" value="SIGNAL PEPTIDASE I"/>
    <property type="match status" value="1"/>
</dbReference>
<dbReference type="PROSITE" id="PS00761">
    <property type="entry name" value="SPASE_I_3"/>
    <property type="match status" value="1"/>
</dbReference>
<sequence>MTMERIKSIFSWIIPIAVGLLLTLLIQAFLLVPVTVNGDSMLNNLKNGERIWVFKTEKVHRGSVIVFDAKKEDPGIQAGEKDYVKRVIGVPGDKIEAKNGDIYVNGKEISQKYISSYNRTTGTGNWTLKILSSGNSPFVSGKSHWIDGKAITVPAGNYFVLGDNRSKSEDSRYFGFVKKIHVLGVAKVFPWASRHQEINDVWKNFFVK</sequence>
<dbReference type="SUPFAM" id="SSF51306">
    <property type="entry name" value="LexA/Signal peptidase"/>
    <property type="match status" value="1"/>
</dbReference>